<evidence type="ECO:0000256" key="4">
    <source>
        <dbReference type="ARBA" id="ARBA00051334"/>
    </source>
</evidence>
<dbReference type="PANTHER" id="PTHR43072">
    <property type="entry name" value="N-ACETYLTRANSFERASE"/>
    <property type="match status" value="1"/>
</dbReference>
<dbReference type="PANTHER" id="PTHR43072:SF23">
    <property type="entry name" value="UPF0039 PROTEIN C11D3.02C"/>
    <property type="match status" value="1"/>
</dbReference>
<dbReference type="InterPro" id="IPR016181">
    <property type="entry name" value="Acyl_CoA_acyltransferase"/>
</dbReference>
<reference evidence="7" key="1">
    <citation type="submission" date="2020-01" db="EMBL/GenBank/DDBJ databases">
        <title>'Steroidobacter agaridevorans' sp. nov., agar-degrading bacteria isolated from rhizosphere soils.</title>
        <authorList>
            <person name="Ikenaga M."/>
            <person name="Kataoka M."/>
            <person name="Murouchi A."/>
            <person name="Katsuragi S."/>
            <person name="Sakai M."/>
        </authorList>
    </citation>
    <scope>NUCLEOTIDE SEQUENCE [LARGE SCALE GENOMIC DNA]</scope>
    <source>
        <strain evidence="7">YU21-B</strain>
    </source>
</reference>
<dbReference type="Pfam" id="PF00583">
    <property type="entry name" value="Acetyltransf_1"/>
    <property type="match status" value="1"/>
</dbReference>
<dbReference type="AlphaFoldDB" id="A0A829YIU1"/>
<dbReference type="Proteomes" id="UP000445000">
    <property type="component" value="Unassembled WGS sequence"/>
</dbReference>
<keyword evidence="1 6" id="KW-0808">Transferase</keyword>
<name>A0A829YIU1_9GAMM</name>
<comment type="catalytic activity">
    <reaction evidence="3">
        <text>L-methionine sulfoximine + acetyl-CoA = N-acetyl-L-methionine sulfoximine + CoA + H(+)</text>
        <dbReference type="Rhea" id="RHEA:47660"/>
        <dbReference type="ChEBI" id="CHEBI:15378"/>
        <dbReference type="ChEBI" id="CHEBI:57287"/>
        <dbReference type="ChEBI" id="CHEBI:57288"/>
        <dbReference type="ChEBI" id="CHEBI:87826"/>
        <dbReference type="ChEBI" id="CHEBI:87827"/>
    </reaction>
</comment>
<comment type="caution">
    <text evidence="6">The sequence shown here is derived from an EMBL/GenBank/DDBJ whole genome shotgun (WGS) entry which is preliminary data.</text>
</comment>
<proteinExistence type="predicted"/>
<dbReference type="PROSITE" id="PS51186">
    <property type="entry name" value="GNAT"/>
    <property type="match status" value="1"/>
</dbReference>
<accession>A0A829YIU1</accession>
<keyword evidence="2" id="KW-0012">Acyltransferase</keyword>
<dbReference type="RefSeq" id="WP_161814804.1">
    <property type="nucleotide sequence ID" value="NZ_BLJN01000005.1"/>
</dbReference>
<dbReference type="SUPFAM" id="SSF55729">
    <property type="entry name" value="Acyl-CoA N-acyltransferases (Nat)"/>
    <property type="match status" value="1"/>
</dbReference>
<organism evidence="6 7">
    <name type="scientific">Steroidobacter agaridevorans</name>
    <dbReference type="NCBI Taxonomy" id="2695856"/>
    <lineage>
        <taxon>Bacteria</taxon>
        <taxon>Pseudomonadati</taxon>
        <taxon>Pseudomonadota</taxon>
        <taxon>Gammaproteobacteria</taxon>
        <taxon>Steroidobacterales</taxon>
        <taxon>Steroidobacteraceae</taxon>
        <taxon>Steroidobacter</taxon>
    </lineage>
</organism>
<dbReference type="Gene3D" id="3.40.630.30">
    <property type="match status" value="1"/>
</dbReference>
<evidence type="ECO:0000256" key="2">
    <source>
        <dbReference type="ARBA" id="ARBA00023315"/>
    </source>
</evidence>
<evidence type="ECO:0000313" key="6">
    <source>
        <dbReference type="EMBL" id="GFE83207.1"/>
    </source>
</evidence>
<protein>
    <submittedName>
        <fullName evidence="6">Phosphinothricin acetyltransferase</fullName>
    </submittedName>
</protein>
<evidence type="ECO:0000313" key="7">
    <source>
        <dbReference type="Proteomes" id="UP000445000"/>
    </source>
</evidence>
<gene>
    <name evidence="6" type="primary">yncA</name>
    <name evidence="6" type="ORF">GCM10011487_52070</name>
</gene>
<evidence type="ECO:0000259" key="5">
    <source>
        <dbReference type="PROSITE" id="PS51186"/>
    </source>
</evidence>
<evidence type="ECO:0000256" key="1">
    <source>
        <dbReference type="ARBA" id="ARBA00022679"/>
    </source>
</evidence>
<evidence type="ECO:0000256" key="3">
    <source>
        <dbReference type="ARBA" id="ARBA00050603"/>
    </source>
</evidence>
<dbReference type="CDD" id="cd04301">
    <property type="entry name" value="NAT_SF"/>
    <property type="match status" value="1"/>
</dbReference>
<keyword evidence="7" id="KW-1185">Reference proteome</keyword>
<dbReference type="GO" id="GO:0016747">
    <property type="term" value="F:acyltransferase activity, transferring groups other than amino-acyl groups"/>
    <property type="evidence" value="ECO:0007669"/>
    <property type="project" value="InterPro"/>
</dbReference>
<sequence length="173" mass="19251">MKFVTCTLAAHGAAILDILNEQIRTSTSVYEYAERTPESMVAWFKAKEAKRYPVIGVEDESGALMGFATYGVFRERPAYKYTVEHSVYVHRDHRGKGLGLVLMERLIEAARAQDLHVMVGGIDATNAASIALHEKLGFVHAGTIRESGYKFGGWLDLAFYQLTLQTPRKPVEG</sequence>
<dbReference type="EMBL" id="BLJN01000005">
    <property type="protein sequence ID" value="GFE83207.1"/>
    <property type="molecule type" value="Genomic_DNA"/>
</dbReference>
<comment type="catalytic activity">
    <reaction evidence="4">
        <text>L-methionine sulfone + acetyl-CoA = N-acetyl-L-methionine sulfone + CoA + H(+)</text>
        <dbReference type="Rhea" id="RHEA:47656"/>
        <dbReference type="ChEBI" id="CHEBI:15378"/>
        <dbReference type="ChEBI" id="CHEBI:57287"/>
        <dbReference type="ChEBI" id="CHEBI:57288"/>
        <dbReference type="ChEBI" id="CHEBI:87824"/>
        <dbReference type="ChEBI" id="CHEBI:87825"/>
    </reaction>
</comment>
<feature type="domain" description="N-acetyltransferase" evidence="5">
    <location>
        <begin position="1"/>
        <end position="165"/>
    </location>
</feature>
<dbReference type="InterPro" id="IPR000182">
    <property type="entry name" value="GNAT_dom"/>
</dbReference>
<dbReference type="FunFam" id="3.40.630.30:FF:000026">
    <property type="entry name" value="Phosphinothricin acetyltransferase"/>
    <property type="match status" value="1"/>
</dbReference>